<dbReference type="KEGG" id="tpla:ElP_34470"/>
<gene>
    <name evidence="2" type="ORF">ElP_34470</name>
</gene>
<evidence type="ECO:0000313" key="2">
    <source>
        <dbReference type="EMBL" id="QDV35544.1"/>
    </source>
</evidence>
<accession>A0A518H3W6</accession>
<organism evidence="2 3">
    <name type="scientific">Tautonia plasticadhaerens</name>
    <dbReference type="NCBI Taxonomy" id="2527974"/>
    <lineage>
        <taxon>Bacteria</taxon>
        <taxon>Pseudomonadati</taxon>
        <taxon>Planctomycetota</taxon>
        <taxon>Planctomycetia</taxon>
        <taxon>Isosphaerales</taxon>
        <taxon>Isosphaeraceae</taxon>
        <taxon>Tautonia</taxon>
    </lineage>
</organism>
<name>A0A518H3W6_9BACT</name>
<evidence type="ECO:0000256" key="1">
    <source>
        <dbReference type="SAM" id="MobiDB-lite"/>
    </source>
</evidence>
<keyword evidence="3" id="KW-1185">Reference proteome</keyword>
<dbReference type="Proteomes" id="UP000317835">
    <property type="component" value="Chromosome"/>
</dbReference>
<dbReference type="RefSeq" id="WP_145271208.1">
    <property type="nucleotide sequence ID" value="NZ_CP036426.1"/>
</dbReference>
<dbReference type="EMBL" id="CP036426">
    <property type="protein sequence ID" value="QDV35544.1"/>
    <property type="molecule type" value="Genomic_DNA"/>
</dbReference>
<proteinExistence type="predicted"/>
<reference evidence="2 3" key="1">
    <citation type="submission" date="2019-02" db="EMBL/GenBank/DDBJ databases">
        <title>Deep-cultivation of Planctomycetes and their phenomic and genomic characterization uncovers novel biology.</title>
        <authorList>
            <person name="Wiegand S."/>
            <person name="Jogler M."/>
            <person name="Boedeker C."/>
            <person name="Pinto D."/>
            <person name="Vollmers J."/>
            <person name="Rivas-Marin E."/>
            <person name="Kohn T."/>
            <person name="Peeters S.H."/>
            <person name="Heuer A."/>
            <person name="Rast P."/>
            <person name="Oberbeckmann S."/>
            <person name="Bunk B."/>
            <person name="Jeske O."/>
            <person name="Meyerdierks A."/>
            <person name="Storesund J.E."/>
            <person name="Kallscheuer N."/>
            <person name="Luecker S."/>
            <person name="Lage O.M."/>
            <person name="Pohl T."/>
            <person name="Merkel B.J."/>
            <person name="Hornburger P."/>
            <person name="Mueller R.-W."/>
            <person name="Bruemmer F."/>
            <person name="Labrenz M."/>
            <person name="Spormann A.M."/>
            <person name="Op den Camp H."/>
            <person name="Overmann J."/>
            <person name="Amann R."/>
            <person name="Jetten M.S.M."/>
            <person name="Mascher T."/>
            <person name="Medema M.H."/>
            <person name="Devos D.P."/>
            <person name="Kaster A.-K."/>
            <person name="Ovreas L."/>
            <person name="Rohde M."/>
            <person name="Galperin M.Y."/>
            <person name="Jogler C."/>
        </authorList>
    </citation>
    <scope>NUCLEOTIDE SEQUENCE [LARGE SCALE GENOMIC DNA]</scope>
    <source>
        <strain evidence="2 3">ElP</strain>
    </source>
</reference>
<feature type="region of interest" description="Disordered" evidence="1">
    <location>
        <begin position="1"/>
        <end position="23"/>
    </location>
</feature>
<feature type="region of interest" description="Disordered" evidence="1">
    <location>
        <begin position="40"/>
        <end position="64"/>
    </location>
</feature>
<sequence>MTGNLAIRSSDSRCEGTDPPNHGSIRVLERLGMARLPGGLSKAHGVLYHRPRHEDYPSETEEAT</sequence>
<evidence type="ECO:0000313" key="3">
    <source>
        <dbReference type="Proteomes" id="UP000317835"/>
    </source>
</evidence>
<protein>
    <submittedName>
        <fullName evidence="2">Uncharacterized protein</fullName>
    </submittedName>
</protein>
<dbReference type="AlphaFoldDB" id="A0A518H3W6"/>